<comment type="caution">
    <text evidence="1">The sequence shown here is derived from an EMBL/GenBank/DDBJ whole genome shotgun (WGS) entry which is preliminary data.</text>
</comment>
<gene>
    <name evidence="1" type="ORF">DPMN_029375</name>
</gene>
<sequence>MSDQPTGTIIELVKYIIGTYLLTKNASPLCGNLFQMRMPRLPGGNLFQATETIFKLVQDMIGTYRLTKFYKERTINVASRVLTRKHAPGPDIIGNKLLIKCHDDPTTCVSSRVFTRFYYYSHIIRKANVDAARRTTYDGQNAITKAHH</sequence>
<reference evidence="1" key="2">
    <citation type="submission" date="2020-11" db="EMBL/GenBank/DDBJ databases">
        <authorList>
            <person name="McCartney M.A."/>
            <person name="Auch B."/>
            <person name="Kono T."/>
            <person name="Mallez S."/>
            <person name="Becker A."/>
            <person name="Gohl D.M."/>
            <person name="Silverstein K.A.T."/>
            <person name="Koren S."/>
            <person name="Bechman K.B."/>
            <person name="Herman A."/>
            <person name="Abrahante J.E."/>
            <person name="Garbe J."/>
        </authorList>
    </citation>
    <scope>NUCLEOTIDE SEQUENCE</scope>
    <source>
        <strain evidence="1">Duluth1</strain>
        <tissue evidence="1">Whole animal</tissue>
    </source>
</reference>
<evidence type="ECO:0000313" key="1">
    <source>
        <dbReference type="EMBL" id="KAH3866315.1"/>
    </source>
</evidence>
<organism evidence="1 2">
    <name type="scientific">Dreissena polymorpha</name>
    <name type="common">Zebra mussel</name>
    <name type="synonym">Mytilus polymorpha</name>
    <dbReference type="NCBI Taxonomy" id="45954"/>
    <lineage>
        <taxon>Eukaryota</taxon>
        <taxon>Metazoa</taxon>
        <taxon>Spiralia</taxon>
        <taxon>Lophotrochozoa</taxon>
        <taxon>Mollusca</taxon>
        <taxon>Bivalvia</taxon>
        <taxon>Autobranchia</taxon>
        <taxon>Heteroconchia</taxon>
        <taxon>Euheterodonta</taxon>
        <taxon>Imparidentia</taxon>
        <taxon>Neoheterodontei</taxon>
        <taxon>Myida</taxon>
        <taxon>Dreissenoidea</taxon>
        <taxon>Dreissenidae</taxon>
        <taxon>Dreissena</taxon>
    </lineage>
</organism>
<dbReference type="EMBL" id="JAIWYP010000002">
    <property type="protein sequence ID" value="KAH3866315.1"/>
    <property type="molecule type" value="Genomic_DNA"/>
</dbReference>
<name>A0A9D4LWC6_DREPO</name>
<evidence type="ECO:0000313" key="2">
    <source>
        <dbReference type="Proteomes" id="UP000828390"/>
    </source>
</evidence>
<reference evidence="1" key="1">
    <citation type="journal article" date="2019" name="bioRxiv">
        <title>The Genome of the Zebra Mussel, Dreissena polymorpha: A Resource for Invasive Species Research.</title>
        <authorList>
            <person name="McCartney M.A."/>
            <person name="Auch B."/>
            <person name="Kono T."/>
            <person name="Mallez S."/>
            <person name="Zhang Y."/>
            <person name="Obille A."/>
            <person name="Becker A."/>
            <person name="Abrahante J.E."/>
            <person name="Garbe J."/>
            <person name="Badalamenti J.P."/>
            <person name="Herman A."/>
            <person name="Mangelson H."/>
            <person name="Liachko I."/>
            <person name="Sullivan S."/>
            <person name="Sone E.D."/>
            <person name="Koren S."/>
            <person name="Silverstein K.A.T."/>
            <person name="Beckman K.B."/>
            <person name="Gohl D.M."/>
        </authorList>
    </citation>
    <scope>NUCLEOTIDE SEQUENCE</scope>
    <source>
        <strain evidence="1">Duluth1</strain>
        <tissue evidence="1">Whole animal</tissue>
    </source>
</reference>
<dbReference type="Proteomes" id="UP000828390">
    <property type="component" value="Unassembled WGS sequence"/>
</dbReference>
<accession>A0A9D4LWC6</accession>
<dbReference type="AlphaFoldDB" id="A0A9D4LWC6"/>
<proteinExistence type="predicted"/>
<keyword evidence="2" id="KW-1185">Reference proteome</keyword>
<protein>
    <submittedName>
        <fullName evidence="1">Uncharacterized protein</fullName>
    </submittedName>
</protein>